<dbReference type="Proteomes" id="UP001148786">
    <property type="component" value="Unassembled WGS sequence"/>
</dbReference>
<keyword evidence="2" id="KW-0539">Nucleus</keyword>
<evidence type="ECO:0000313" key="6">
    <source>
        <dbReference type="EMBL" id="KAJ3510457.1"/>
    </source>
</evidence>
<dbReference type="Pfam" id="PF00076">
    <property type="entry name" value="RRM_1"/>
    <property type="match status" value="1"/>
</dbReference>
<dbReference type="AlphaFoldDB" id="A0A9W8MWB2"/>
<feature type="compositionally biased region" description="Pro residues" evidence="4">
    <location>
        <begin position="244"/>
        <end position="257"/>
    </location>
</feature>
<dbReference type="InterPro" id="IPR035979">
    <property type="entry name" value="RBD_domain_sf"/>
</dbReference>
<feature type="compositionally biased region" description="Basic and acidic residues" evidence="4">
    <location>
        <begin position="298"/>
        <end position="307"/>
    </location>
</feature>
<dbReference type="InterPro" id="IPR012677">
    <property type="entry name" value="Nucleotide-bd_a/b_plait_sf"/>
</dbReference>
<name>A0A9W8MWB2_9AGAR</name>
<comment type="caution">
    <text evidence="6">The sequence shown here is derived from an EMBL/GenBank/DDBJ whole genome shotgun (WGS) entry which is preliminary data.</text>
</comment>
<gene>
    <name evidence="6" type="ORF">NLJ89_g4662</name>
</gene>
<feature type="compositionally biased region" description="Low complexity" evidence="4">
    <location>
        <begin position="208"/>
        <end position="224"/>
    </location>
</feature>
<dbReference type="GO" id="GO:0000398">
    <property type="term" value="P:mRNA splicing, via spliceosome"/>
    <property type="evidence" value="ECO:0007669"/>
    <property type="project" value="TreeGrafter"/>
</dbReference>
<proteinExistence type="predicted"/>
<evidence type="ECO:0000256" key="4">
    <source>
        <dbReference type="SAM" id="MobiDB-lite"/>
    </source>
</evidence>
<accession>A0A9W8MWB2</accession>
<dbReference type="GO" id="GO:0030619">
    <property type="term" value="F:U1 snRNA binding"/>
    <property type="evidence" value="ECO:0007669"/>
    <property type="project" value="TreeGrafter"/>
</dbReference>
<evidence type="ECO:0000256" key="2">
    <source>
        <dbReference type="ARBA" id="ARBA00023242"/>
    </source>
</evidence>
<dbReference type="PANTHER" id="PTHR13952">
    <property type="entry name" value="U1 SMALL NUCLEAR RIBONUCLEOPROTEIN 70 KD"/>
    <property type="match status" value="1"/>
</dbReference>
<feature type="compositionally biased region" description="Polar residues" evidence="4">
    <location>
        <begin position="186"/>
        <end position="201"/>
    </location>
</feature>
<dbReference type="SUPFAM" id="SSF54928">
    <property type="entry name" value="RNA-binding domain, RBD"/>
    <property type="match status" value="1"/>
</dbReference>
<evidence type="ECO:0000256" key="3">
    <source>
        <dbReference type="PROSITE-ProRule" id="PRU00176"/>
    </source>
</evidence>
<dbReference type="GO" id="GO:0005685">
    <property type="term" value="C:U1 snRNP"/>
    <property type="evidence" value="ECO:0007669"/>
    <property type="project" value="TreeGrafter"/>
</dbReference>
<dbReference type="OrthoDB" id="6730379at2759"/>
<keyword evidence="7" id="KW-1185">Reference proteome</keyword>
<dbReference type="GO" id="GO:0003729">
    <property type="term" value="F:mRNA binding"/>
    <property type="evidence" value="ECO:0007669"/>
    <property type="project" value="TreeGrafter"/>
</dbReference>
<feature type="region of interest" description="Disordered" evidence="4">
    <location>
        <begin position="184"/>
        <end position="307"/>
    </location>
</feature>
<feature type="compositionally biased region" description="Pro residues" evidence="4">
    <location>
        <begin position="225"/>
        <end position="234"/>
    </location>
</feature>
<protein>
    <recommendedName>
        <fullName evidence="5">RRM domain-containing protein</fullName>
    </recommendedName>
</protein>
<sequence length="307" mass="33247">MSTSTVVTLDDLEHTEDGHLSYPQLDNEHDPMEEVPVDNVRQVLKDRLFVGNLAPTVDESTLIKVFSRFGRVTKVDMPIHKTGLSKGKPKGYAFIEYGHKDDALKALTMAHEKLLRGRNITVKFAHQAPLDQYSGSGLPSTLKNRKTMMETGRPTSLSMIKAAGSGRHEIKTGDKIAMMEAKLRQMESTNPKPSIPSSSLEDASAMGSPLTPSVSPSLPYHSSLPPKPPKPLPPHLNVQHPSPLAAPRPKTPLPSLPLLPQSRSSGTPPLGRSSPCLASGLATHAHPPKAKLIGVKIKPKEKDPGKR</sequence>
<dbReference type="InterPro" id="IPR000504">
    <property type="entry name" value="RRM_dom"/>
</dbReference>
<dbReference type="EMBL" id="JANKHO010000397">
    <property type="protein sequence ID" value="KAJ3510457.1"/>
    <property type="molecule type" value="Genomic_DNA"/>
</dbReference>
<comment type="subcellular location">
    <subcellularLocation>
        <location evidence="1">Nucleus</location>
    </subcellularLocation>
</comment>
<organism evidence="6 7">
    <name type="scientific">Agrocybe chaxingu</name>
    <dbReference type="NCBI Taxonomy" id="84603"/>
    <lineage>
        <taxon>Eukaryota</taxon>
        <taxon>Fungi</taxon>
        <taxon>Dikarya</taxon>
        <taxon>Basidiomycota</taxon>
        <taxon>Agaricomycotina</taxon>
        <taxon>Agaricomycetes</taxon>
        <taxon>Agaricomycetidae</taxon>
        <taxon>Agaricales</taxon>
        <taxon>Agaricineae</taxon>
        <taxon>Strophariaceae</taxon>
        <taxon>Agrocybe</taxon>
    </lineage>
</organism>
<dbReference type="PROSITE" id="PS50102">
    <property type="entry name" value="RRM"/>
    <property type="match status" value="1"/>
</dbReference>
<feature type="domain" description="RRM" evidence="5">
    <location>
        <begin position="46"/>
        <end position="127"/>
    </location>
</feature>
<dbReference type="SMART" id="SM00360">
    <property type="entry name" value="RRM"/>
    <property type="match status" value="1"/>
</dbReference>
<evidence type="ECO:0000313" key="7">
    <source>
        <dbReference type="Proteomes" id="UP001148786"/>
    </source>
</evidence>
<keyword evidence="3" id="KW-0694">RNA-binding</keyword>
<dbReference type="GO" id="GO:0071004">
    <property type="term" value="C:U2-type prespliceosome"/>
    <property type="evidence" value="ECO:0007669"/>
    <property type="project" value="TreeGrafter"/>
</dbReference>
<evidence type="ECO:0000259" key="5">
    <source>
        <dbReference type="PROSITE" id="PS50102"/>
    </source>
</evidence>
<dbReference type="Gene3D" id="3.30.70.330">
    <property type="match status" value="1"/>
</dbReference>
<dbReference type="InterPro" id="IPR051183">
    <property type="entry name" value="U1_U11-U12_snRNP_70-35kDa"/>
</dbReference>
<dbReference type="GO" id="GO:0071011">
    <property type="term" value="C:precatalytic spliceosome"/>
    <property type="evidence" value="ECO:0007669"/>
    <property type="project" value="TreeGrafter"/>
</dbReference>
<reference evidence="6" key="1">
    <citation type="submission" date="2022-07" db="EMBL/GenBank/DDBJ databases">
        <title>Genome Sequence of Agrocybe chaxingu.</title>
        <authorList>
            <person name="Buettner E."/>
        </authorList>
    </citation>
    <scope>NUCLEOTIDE SEQUENCE</scope>
    <source>
        <strain evidence="6">MP-N11</strain>
    </source>
</reference>
<evidence type="ECO:0000256" key="1">
    <source>
        <dbReference type="ARBA" id="ARBA00004123"/>
    </source>
</evidence>
<dbReference type="PANTHER" id="PTHR13952:SF21">
    <property type="entry name" value="POLYNUCLEOTIDE ADENYLYLTRANSFERASE DOMAIN_RNA RECOGNITION MOTIF PROTEIN-RELATED"/>
    <property type="match status" value="1"/>
</dbReference>